<dbReference type="SUPFAM" id="SSF50985">
    <property type="entry name" value="RCC1/BLIP-II"/>
    <property type="match status" value="1"/>
</dbReference>
<feature type="compositionally biased region" description="Low complexity" evidence="3">
    <location>
        <begin position="602"/>
        <end position="633"/>
    </location>
</feature>
<dbReference type="PANTHER" id="PTHR22870">
    <property type="entry name" value="REGULATOR OF CHROMOSOME CONDENSATION"/>
    <property type="match status" value="1"/>
</dbReference>
<feature type="repeat" description="RCC1" evidence="2">
    <location>
        <begin position="111"/>
        <end position="164"/>
    </location>
</feature>
<dbReference type="InterPro" id="IPR009091">
    <property type="entry name" value="RCC1/BLIP-II"/>
</dbReference>
<reference evidence="5 6" key="1">
    <citation type="journal article" date="2021" name="MBio">
        <title>A New Model Trypanosomatid, Novymonas esmeraldas: Genomic Perception of Its 'Candidatus Pandoraea novymonadis' Endosymbiont.</title>
        <authorList>
            <person name="Zakharova A."/>
            <person name="Saura A."/>
            <person name="Butenko A."/>
            <person name="Podesvova L."/>
            <person name="Warmusova S."/>
            <person name="Kostygov A.Y."/>
            <person name="Nenarokova A."/>
            <person name="Lukes J."/>
            <person name="Opperdoes F.R."/>
            <person name="Yurchenko V."/>
        </authorList>
    </citation>
    <scope>NUCLEOTIDE SEQUENCE [LARGE SCALE GENOMIC DNA]</scope>
    <source>
        <strain evidence="5 6">E262AT.01</strain>
    </source>
</reference>
<comment type="caution">
    <text evidence="5">The sequence shown here is derived from an EMBL/GenBank/DDBJ whole genome shotgun (WGS) entry which is preliminary data.</text>
</comment>
<name>A0AAW0F5Q8_9TRYP</name>
<dbReference type="PANTHER" id="PTHR22870:SF441">
    <property type="entry name" value="REGULATOR OF CHROMOSOME CONDENSATION"/>
    <property type="match status" value="1"/>
</dbReference>
<evidence type="ECO:0000313" key="6">
    <source>
        <dbReference type="Proteomes" id="UP001430356"/>
    </source>
</evidence>
<feature type="repeat" description="RCC1" evidence="2">
    <location>
        <begin position="290"/>
        <end position="344"/>
    </location>
</feature>
<dbReference type="InterPro" id="IPR051210">
    <property type="entry name" value="Ub_ligase/GEF_domain"/>
</dbReference>
<sequence>MFFWGSYNFQEPQLSENPDRPPLRYPAYIPPSVAVLRRSAGALASSGASSTATASALLLSDAASVQDALRRVTAQRMQIHHIACGTKHLVAAISLAPSTDAAAADPAAPVIALYGMGNNECGQLGHHVPNYATTLTHLHLEELMEGTVVSIACGARHTLVCTSTGCVYVTGDNSSHQLGLPGQMVKPLAKGGTHAPSFTQLKSLAHVKAVYAGGNASFALDRRGQVYSWGEAKYGHLGHNDNGERLDTQTLKTVATDVATPQLVRWFERHRVTIVEVAVGKSHMVCRSEEDVYTCGEPFFGKLGHGDIDPRLEPTRVEFPPRKQVERLLGVAAGDDHTLVLKENDLIGSVVYFFGKLSGGDGQLRPMIVQLPTTSVRSVVAGRGTFSAAITHEGHLYVWGKHAYPRVYNGTAAAAARALPSKAQLLDSYVVGGVASGGTFVVAYAAAAAATAAAARPTDVAKCEAEERVKEEVDQNERGATTTQAGPGAEVARGWDVVVPHDARVGRDGVGDPDELYEEGLRALLRQYLGPALGAAYAAQLPAAPPRSAAPVYQFQHVAAKDLSRGQKVRLWMTNVYALGTIVDELSGEPAGTPSRRAGEVTATSTATDAAEAAYSPASSQPGQQSQMDGTADCGDDGTAEQPVGKRVKVEWQRDDWDDEVVTLYSEDETLNEENANRWQPFWFEQNADGEYVTAKLK</sequence>
<protein>
    <submittedName>
        <fullName evidence="5">Regulator of chromosome condensation (RCC1) repeat</fullName>
    </submittedName>
</protein>
<feature type="repeat" description="RCC1" evidence="2">
    <location>
        <begin position="165"/>
        <end position="223"/>
    </location>
</feature>
<dbReference type="Gene3D" id="2.130.10.30">
    <property type="entry name" value="Regulator of chromosome condensation 1/beta-lactamase-inhibitor protein II"/>
    <property type="match status" value="2"/>
</dbReference>
<feature type="compositionally biased region" description="Basic and acidic residues" evidence="3">
    <location>
        <begin position="467"/>
        <end position="477"/>
    </location>
</feature>
<dbReference type="EMBL" id="JAECZO010000006">
    <property type="protein sequence ID" value="KAK7200493.1"/>
    <property type="molecule type" value="Genomic_DNA"/>
</dbReference>
<evidence type="ECO:0000256" key="3">
    <source>
        <dbReference type="SAM" id="MobiDB-lite"/>
    </source>
</evidence>
<evidence type="ECO:0000256" key="2">
    <source>
        <dbReference type="PROSITE-ProRule" id="PRU00235"/>
    </source>
</evidence>
<dbReference type="FunFam" id="2.130.10.30:FF:000062">
    <property type="entry name" value="Regulator of chromosome condensation (RCC1) repeat, putative"/>
    <property type="match status" value="1"/>
</dbReference>
<evidence type="ECO:0000256" key="1">
    <source>
        <dbReference type="ARBA" id="ARBA00022737"/>
    </source>
</evidence>
<dbReference type="AlphaFoldDB" id="A0AAW0F5Q8"/>
<dbReference type="PROSITE" id="PS50012">
    <property type="entry name" value="RCC1_3"/>
    <property type="match status" value="5"/>
</dbReference>
<accession>A0AAW0F5Q8</accession>
<keyword evidence="6" id="KW-1185">Reference proteome</keyword>
<dbReference type="Pfam" id="PF25390">
    <property type="entry name" value="WD40_RLD"/>
    <property type="match status" value="1"/>
</dbReference>
<dbReference type="InterPro" id="IPR000408">
    <property type="entry name" value="Reg_chr_condens"/>
</dbReference>
<dbReference type="InterPro" id="IPR058923">
    <property type="entry name" value="RCC1-like_dom"/>
</dbReference>
<feature type="repeat" description="RCC1" evidence="2">
    <location>
        <begin position="224"/>
        <end position="290"/>
    </location>
</feature>
<evidence type="ECO:0000259" key="4">
    <source>
        <dbReference type="Pfam" id="PF25390"/>
    </source>
</evidence>
<feature type="repeat" description="RCC1" evidence="2">
    <location>
        <begin position="394"/>
        <end position="447"/>
    </location>
</feature>
<keyword evidence="1" id="KW-0677">Repeat</keyword>
<evidence type="ECO:0000313" key="5">
    <source>
        <dbReference type="EMBL" id="KAK7200493.1"/>
    </source>
</evidence>
<proteinExistence type="predicted"/>
<organism evidence="5 6">
    <name type="scientific">Novymonas esmeraldas</name>
    <dbReference type="NCBI Taxonomy" id="1808958"/>
    <lineage>
        <taxon>Eukaryota</taxon>
        <taxon>Discoba</taxon>
        <taxon>Euglenozoa</taxon>
        <taxon>Kinetoplastea</taxon>
        <taxon>Metakinetoplastina</taxon>
        <taxon>Trypanosomatida</taxon>
        <taxon>Trypanosomatidae</taxon>
        <taxon>Novymonas</taxon>
    </lineage>
</organism>
<feature type="domain" description="RCC1-like" evidence="4">
    <location>
        <begin position="113"/>
        <end position="443"/>
    </location>
</feature>
<feature type="region of interest" description="Disordered" evidence="3">
    <location>
        <begin position="586"/>
        <end position="649"/>
    </location>
</feature>
<feature type="region of interest" description="Disordered" evidence="3">
    <location>
        <begin position="467"/>
        <end position="487"/>
    </location>
</feature>
<gene>
    <name evidence="5" type="ORF">NESM_000104200</name>
</gene>
<dbReference type="Proteomes" id="UP001430356">
    <property type="component" value="Unassembled WGS sequence"/>
</dbReference>